<dbReference type="SMART" id="SM00324">
    <property type="entry name" value="RhoGAP"/>
    <property type="match status" value="1"/>
</dbReference>
<gene>
    <name evidence="4" type="ORF">BDA99DRAFT_570284</name>
</gene>
<dbReference type="SUPFAM" id="SSF48350">
    <property type="entry name" value="GTPase activation domain, GAP"/>
    <property type="match status" value="1"/>
</dbReference>
<dbReference type="Proteomes" id="UP001209540">
    <property type="component" value="Unassembled WGS sequence"/>
</dbReference>
<evidence type="ECO:0000259" key="3">
    <source>
        <dbReference type="PROSITE" id="PS50238"/>
    </source>
</evidence>
<dbReference type="InterPro" id="IPR051025">
    <property type="entry name" value="RhoGAP"/>
</dbReference>
<feature type="compositionally biased region" description="Low complexity" evidence="2">
    <location>
        <begin position="408"/>
        <end position="425"/>
    </location>
</feature>
<evidence type="ECO:0000313" key="5">
    <source>
        <dbReference type="Proteomes" id="UP001209540"/>
    </source>
</evidence>
<evidence type="ECO:0000256" key="1">
    <source>
        <dbReference type="ARBA" id="ARBA00022468"/>
    </source>
</evidence>
<keyword evidence="1" id="KW-0343">GTPase activation</keyword>
<dbReference type="Pfam" id="PF00620">
    <property type="entry name" value="RhoGAP"/>
    <property type="match status" value="1"/>
</dbReference>
<reference evidence="4" key="1">
    <citation type="journal article" date="2022" name="IScience">
        <title>Evolution of zygomycete secretomes and the origins of terrestrial fungal ecologies.</title>
        <authorList>
            <person name="Chang Y."/>
            <person name="Wang Y."/>
            <person name="Mondo S."/>
            <person name="Ahrendt S."/>
            <person name="Andreopoulos W."/>
            <person name="Barry K."/>
            <person name="Beard J."/>
            <person name="Benny G.L."/>
            <person name="Blankenship S."/>
            <person name="Bonito G."/>
            <person name="Cuomo C."/>
            <person name="Desiro A."/>
            <person name="Gervers K.A."/>
            <person name="Hundley H."/>
            <person name="Kuo A."/>
            <person name="LaButti K."/>
            <person name="Lang B.F."/>
            <person name="Lipzen A."/>
            <person name="O'Donnell K."/>
            <person name="Pangilinan J."/>
            <person name="Reynolds N."/>
            <person name="Sandor L."/>
            <person name="Smith M.E."/>
            <person name="Tsang A."/>
            <person name="Grigoriev I.V."/>
            <person name="Stajich J.E."/>
            <person name="Spatafora J.W."/>
        </authorList>
    </citation>
    <scope>NUCLEOTIDE SEQUENCE</scope>
    <source>
        <strain evidence="4">RSA 2281</strain>
    </source>
</reference>
<dbReference type="PANTHER" id="PTHR15228">
    <property type="entry name" value="SPERMATHECAL PHYSIOLOGY VARIANT"/>
    <property type="match status" value="1"/>
</dbReference>
<organism evidence="4 5">
    <name type="scientific">Phascolomyces articulosus</name>
    <dbReference type="NCBI Taxonomy" id="60185"/>
    <lineage>
        <taxon>Eukaryota</taxon>
        <taxon>Fungi</taxon>
        <taxon>Fungi incertae sedis</taxon>
        <taxon>Mucoromycota</taxon>
        <taxon>Mucoromycotina</taxon>
        <taxon>Mucoromycetes</taxon>
        <taxon>Mucorales</taxon>
        <taxon>Lichtheimiaceae</taxon>
        <taxon>Phascolomyces</taxon>
    </lineage>
</organism>
<dbReference type="Gene3D" id="1.10.555.10">
    <property type="entry name" value="Rho GTPase activation protein"/>
    <property type="match status" value="1"/>
</dbReference>
<feature type="region of interest" description="Disordered" evidence="2">
    <location>
        <begin position="388"/>
        <end position="456"/>
    </location>
</feature>
<feature type="region of interest" description="Disordered" evidence="2">
    <location>
        <begin position="478"/>
        <end position="500"/>
    </location>
</feature>
<feature type="domain" description="Rho-GAP" evidence="3">
    <location>
        <begin position="58"/>
        <end position="288"/>
    </location>
</feature>
<dbReference type="PANTHER" id="PTHR15228:SF25">
    <property type="entry name" value="F-BAR DOMAIN-CONTAINING PROTEIN"/>
    <property type="match status" value="1"/>
</dbReference>
<reference evidence="4" key="2">
    <citation type="submission" date="2023-02" db="EMBL/GenBank/DDBJ databases">
        <authorList>
            <consortium name="DOE Joint Genome Institute"/>
            <person name="Mondo S.J."/>
            <person name="Chang Y."/>
            <person name="Wang Y."/>
            <person name="Ahrendt S."/>
            <person name="Andreopoulos W."/>
            <person name="Barry K."/>
            <person name="Beard J."/>
            <person name="Benny G.L."/>
            <person name="Blankenship S."/>
            <person name="Bonito G."/>
            <person name="Cuomo C."/>
            <person name="Desiro A."/>
            <person name="Gervers K.A."/>
            <person name="Hundley H."/>
            <person name="Kuo A."/>
            <person name="LaButti K."/>
            <person name="Lang B.F."/>
            <person name="Lipzen A."/>
            <person name="O'Donnell K."/>
            <person name="Pangilinan J."/>
            <person name="Reynolds N."/>
            <person name="Sandor L."/>
            <person name="Smith M.W."/>
            <person name="Tsang A."/>
            <person name="Grigoriev I.V."/>
            <person name="Stajich J.E."/>
            <person name="Spatafora J.W."/>
        </authorList>
    </citation>
    <scope>NUCLEOTIDE SEQUENCE</scope>
    <source>
        <strain evidence="4">RSA 2281</strain>
    </source>
</reference>
<evidence type="ECO:0000256" key="2">
    <source>
        <dbReference type="SAM" id="MobiDB-lite"/>
    </source>
</evidence>
<accession>A0AAD5PGE5</accession>
<evidence type="ECO:0000313" key="4">
    <source>
        <dbReference type="EMBL" id="KAI9269087.1"/>
    </source>
</evidence>
<comment type="caution">
    <text evidence="4">The sequence shown here is derived from an EMBL/GenBank/DDBJ whole genome shotgun (WGS) entry which is preliminary data.</text>
</comment>
<dbReference type="PROSITE" id="PS50238">
    <property type="entry name" value="RHOGAP"/>
    <property type="match status" value="1"/>
</dbReference>
<feature type="compositionally biased region" description="Low complexity" evidence="2">
    <location>
        <begin position="432"/>
        <end position="455"/>
    </location>
</feature>
<dbReference type="GO" id="GO:0007165">
    <property type="term" value="P:signal transduction"/>
    <property type="evidence" value="ECO:0007669"/>
    <property type="project" value="InterPro"/>
</dbReference>
<dbReference type="AlphaFoldDB" id="A0AAD5PGE5"/>
<dbReference type="InterPro" id="IPR000198">
    <property type="entry name" value="RhoGAP_dom"/>
</dbReference>
<name>A0AAD5PGE5_9FUNG</name>
<dbReference type="EMBL" id="JAIXMP010000008">
    <property type="protein sequence ID" value="KAI9269087.1"/>
    <property type="molecule type" value="Genomic_DNA"/>
</dbReference>
<dbReference type="InterPro" id="IPR008936">
    <property type="entry name" value="Rho_GTPase_activation_prot"/>
</dbReference>
<dbReference type="CDD" id="cd00159">
    <property type="entry name" value="RhoGAP"/>
    <property type="match status" value="1"/>
</dbReference>
<proteinExistence type="predicted"/>
<sequence length="500" mass="56564">MNEGEIDGVSKGRKNPFLFFKNKYQFLYHSVPTKKGGSIINTNKSRTNKSLFGASLEVALIEYGSRTPSRLFIPEPIYRCVHEIIRRGLHVEGIFRLSGAASEVEQLCQAFENSYSMQHHQQHPTHHDNYHLRYNNNNNVILDLSNHDIHAIASVMKKYLRCLPEPTIPAAYHHQFIQHADQMGILADLVISLPRAHFHLISFIIELASHIQQYQYINMMNPEALAVVLAPVCTGLDHRLKEIPAFAAINHKKKCSTEAAAALDQLVQANAQWTRIWTLMIENHQFFLNKWYSAINKHQDMTTSTNTAISSMTTAAASTTTPTRSSSSFKDYINNNSTETTQSLAAAAAAASQHSIMIATPQQHHHHYHQNRIPSPSSITTSPIMTSMTTNNTATTNNNIWSPPPSLPLQQQQQQQLSSEDQNNNQRKRQKNYGVVVMRRGVVRSHSPSSKSTSSIDDLDQYLLDTSPIISMFHMSTKENSYDRRRRTRSMFSPNIPPLV</sequence>
<keyword evidence="5" id="KW-1185">Reference proteome</keyword>
<dbReference type="GO" id="GO:0005096">
    <property type="term" value="F:GTPase activator activity"/>
    <property type="evidence" value="ECO:0007669"/>
    <property type="project" value="UniProtKB-KW"/>
</dbReference>
<feature type="compositionally biased region" description="Low complexity" evidence="2">
    <location>
        <begin position="388"/>
        <end position="399"/>
    </location>
</feature>
<protein>
    <submittedName>
        <fullName evidence="4">Rho GTPase activation protein</fullName>
    </submittedName>
</protein>